<dbReference type="AlphaFoldDB" id="A0AAF0Y6L9"/>
<feature type="compositionally biased region" description="Basic and acidic residues" evidence="1">
    <location>
        <begin position="124"/>
        <end position="133"/>
    </location>
</feature>
<proteinExistence type="predicted"/>
<dbReference type="Proteomes" id="UP000827549">
    <property type="component" value="Chromosome 3"/>
</dbReference>
<feature type="region of interest" description="Disordered" evidence="1">
    <location>
        <begin position="47"/>
        <end position="82"/>
    </location>
</feature>
<feature type="compositionally biased region" description="Basic and acidic residues" evidence="1">
    <location>
        <begin position="103"/>
        <end position="116"/>
    </location>
</feature>
<gene>
    <name evidence="2" type="ORF">LOC62_03G004727</name>
</gene>
<feature type="compositionally biased region" description="Basic and acidic residues" evidence="1">
    <location>
        <begin position="159"/>
        <end position="170"/>
    </location>
</feature>
<keyword evidence="3" id="KW-1185">Reference proteome</keyword>
<protein>
    <submittedName>
        <fullName evidence="2">Uncharacterized protein</fullName>
    </submittedName>
</protein>
<evidence type="ECO:0000256" key="1">
    <source>
        <dbReference type="SAM" id="MobiDB-lite"/>
    </source>
</evidence>
<dbReference type="GeneID" id="87807962"/>
<reference evidence="2" key="1">
    <citation type="submission" date="2023-10" db="EMBL/GenBank/DDBJ databases">
        <authorList>
            <person name="Noh H."/>
        </authorList>
    </citation>
    <scope>NUCLEOTIDE SEQUENCE</scope>
    <source>
        <strain evidence="2">DUCC4014</strain>
    </source>
</reference>
<sequence>MESYGLPAVPGNWISPQHHQGFSHAVPDQADLRNQVAQLQAQLLASYNREQQLKDRSTEANNPSHGGHREPTKDAEKPDPSARTIMALEHKVAELEQLAAAESAKRREAESRERGANKSQSLIAKEKHEATRKAEELEKLLHEAQDRAAATERAMQDQARTDRSELERLKSQRAMDANQNRMVKDHLGRVEQHERDRLKDKLKSIQFENNALQKRVDELARENAAMSAVQRSRGPQSAHKMPNGAGSYRHRGPMAAPLSSPEVKVAPPTDPFAQLELLG</sequence>
<accession>A0AAF0Y6L9</accession>
<dbReference type="EMBL" id="CP086716">
    <property type="protein sequence ID" value="WOO81198.1"/>
    <property type="molecule type" value="Genomic_DNA"/>
</dbReference>
<organism evidence="2 3">
    <name type="scientific">Vanrija pseudolonga</name>
    <dbReference type="NCBI Taxonomy" id="143232"/>
    <lineage>
        <taxon>Eukaryota</taxon>
        <taxon>Fungi</taxon>
        <taxon>Dikarya</taxon>
        <taxon>Basidiomycota</taxon>
        <taxon>Agaricomycotina</taxon>
        <taxon>Tremellomycetes</taxon>
        <taxon>Trichosporonales</taxon>
        <taxon>Trichosporonaceae</taxon>
        <taxon>Vanrija</taxon>
    </lineage>
</organism>
<name>A0AAF0Y6L9_9TREE</name>
<evidence type="ECO:0000313" key="3">
    <source>
        <dbReference type="Proteomes" id="UP000827549"/>
    </source>
</evidence>
<feature type="region of interest" description="Disordered" evidence="1">
    <location>
        <begin position="1"/>
        <end position="29"/>
    </location>
</feature>
<feature type="region of interest" description="Disordered" evidence="1">
    <location>
        <begin position="100"/>
        <end position="133"/>
    </location>
</feature>
<feature type="region of interest" description="Disordered" evidence="1">
    <location>
        <begin position="223"/>
        <end position="279"/>
    </location>
</feature>
<feature type="compositionally biased region" description="Basic and acidic residues" evidence="1">
    <location>
        <begin position="67"/>
        <end position="80"/>
    </location>
</feature>
<evidence type="ECO:0000313" key="2">
    <source>
        <dbReference type="EMBL" id="WOO81198.1"/>
    </source>
</evidence>
<dbReference type="RefSeq" id="XP_062627230.1">
    <property type="nucleotide sequence ID" value="XM_062771246.1"/>
</dbReference>
<feature type="region of interest" description="Disordered" evidence="1">
    <location>
        <begin position="146"/>
        <end position="174"/>
    </location>
</feature>